<evidence type="ECO:0000256" key="2">
    <source>
        <dbReference type="ARBA" id="ARBA00022692"/>
    </source>
</evidence>
<dbReference type="Proteomes" id="UP000515163">
    <property type="component" value="Unplaced"/>
</dbReference>
<evidence type="ECO:0000313" key="10">
    <source>
        <dbReference type="Proteomes" id="UP000515163"/>
    </source>
</evidence>
<comment type="subcellular location">
    <subcellularLocation>
        <location evidence="1">Membrane</location>
        <topology evidence="1">Multi-pass membrane protein</topology>
    </subcellularLocation>
</comment>
<dbReference type="GO" id="GO:0005886">
    <property type="term" value="C:plasma membrane"/>
    <property type="evidence" value="ECO:0007669"/>
    <property type="project" value="TreeGrafter"/>
</dbReference>
<feature type="transmembrane region" description="Helical" evidence="8">
    <location>
        <begin position="232"/>
        <end position="253"/>
    </location>
</feature>
<accession>A0A6P8I7P3</accession>
<dbReference type="GeneID" id="116297073"/>
<name>A0A6P8I7P3_ACTTE</name>
<dbReference type="SUPFAM" id="SSF81321">
    <property type="entry name" value="Family A G protein-coupled receptor-like"/>
    <property type="match status" value="1"/>
</dbReference>
<dbReference type="RefSeq" id="XP_031561082.1">
    <property type="nucleotide sequence ID" value="XM_031705222.1"/>
</dbReference>
<feature type="transmembrane region" description="Helical" evidence="8">
    <location>
        <begin position="59"/>
        <end position="84"/>
    </location>
</feature>
<gene>
    <name evidence="11" type="primary">LOC116297073</name>
</gene>
<dbReference type="CDD" id="cd00637">
    <property type="entry name" value="7tm_classA_rhodopsin-like"/>
    <property type="match status" value="1"/>
</dbReference>
<feature type="domain" description="G-protein coupled receptors family 1 profile" evidence="9">
    <location>
        <begin position="38"/>
        <end position="291"/>
    </location>
</feature>
<dbReference type="PROSITE" id="PS50262">
    <property type="entry name" value="G_PROTEIN_RECEP_F1_2"/>
    <property type="match status" value="1"/>
</dbReference>
<keyword evidence="6" id="KW-0675">Receptor</keyword>
<dbReference type="PRINTS" id="PR00237">
    <property type="entry name" value="GPCRRHODOPSN"/>
</dbReference>
<dbReference type="InterPro" id="IPR017452">
    <property type="entry name" value="GPCR_Rhodpsn_7TM"/>
</dbReference>
<keyword evidence="3 8" id="KW-1133">Transmembrane helix</keyword>
<proteinExistence type="predicted"/>
<evidence type="ECO:0000256" key="5">
    <source>
        <dbReference type="ARBA" id="ARBA00023136"/>
    </source>
</evidence>
<dbReference type="OrthoDB" id="5953793at2759"/>
<dbReference type="GO" id="GO:0004930">
    <property type="term" value="F:G protein-coupled receptor activity"/>
    <property type="evidence" value="ECO:0007669"/>
    <property type="project" value="UniProtKB-KW"/>
</dbReference>
<keyword evidence="7" id="KW-0807">Transducer</keyword>
<feature type="transmembrane region" description="Helical" evidence="8">
    <location>
        <begin position="96"/>
        <end position="117"/>
    </location>
</feature>
<evidence type="ECO:0000256" key="6">
    <source>
        <dbReference type="ARBA" id="ARBA00023170"/>
    </source>
</evidence>
<dbReference type="FunCoup" id="A0A6P8I7P3">
    <property type="interactions" value="335"/>
</dbReference>
<evidence type="ECO:0000256" key="8">
    <source>
        <dbReference type="SAM" id="Phobius"/>
    </source>
</evidence>
<feature type="transmembrane region" description="Helical" evidence="8">
    <location>
        <begin position="177"/>
        <end position="199"/>
    </location>
</feature>
<protein>
    <submittedName>
        <fullName evidence="11">Neuropeptide FF receptor 1-like</fullName>
    </submittedName>
</protein>
<dbReference type="AlphaFoldDB" id="A0A6P8I7P3"/>
<keyword evidence="5 8" id="KW-0472">Membrane</keyword>
<feature type="transmembrane region" description="Helical" evidence="8">
    <location>
        <begin position="273"/>
        <end position="294"/>
    </location>
</feature>
<feature type="transmembrane region" description="Helical" evidence="8">
    <location>
        <begin position="138"/>
        <end position="157"/>
    </location>
</feature>
<evidence type="ECO:0000256" key="1">
    <source>
        <dbReference type="ARBA" id="ARBA00004141"/>
    </source>
</evidence>
<evidence type="ECO:0000256" key="3">
    <source>
        <dbReference type="ARBA" id="ARBA00022989"/>
    </source>
</evidence>
<dbReference type="KEGG" id="aten:116297073"/>
<organism evidence="10 11">
    <name type="scientific">Actinia tenebrosa</name>
    <name type="common">Australian red waratah sea anemone</name>
    <dbReference type="NCBI Taxonomy" id="6105"/>
    <lineage>
        <taxon>Eukaryota</taxon>
        <taxon>Metazoa</taxon>
        <taxon>Cnidaria</taxon>
        <taxon>Anthozoa</taxon>
        <taxon>Hexacorallia</taxon>
        <taxon>Actiniaria</taxon>
        <taxon>Actiniidae</taxon>
        <taxon>Actinia</taxon>
    </lineage>
</organism>
<keyword evidence="4" id="KW-0297">G-protein coupled receptor</keyword>
<dbReference type="PANTHER" id="PTHR45695">
    <property type="entry name" value="LEUCOKININ RECEPTOR-RELATED"/>
    <property type="match status" value="1"/>
</dbReference>
<keyword evidence="10" id="KW-1185">Reference proteome</keyword>
<dbReference type="Pfam" id="PF00001">
    <property type="entry name" value="7tm_1"/>
    <property type="match status" value="1"/>
</dbReference>
<feature type="transmembrane region" description="Helical" evidence="8">
    <location>
        <begin position="25"/>
        <end position="47"/>
    </location>
</feature>
<dbReference type="PANTHER" id="PTHR45695:SF9">
    <property type="entry name" value="LEUCOKININ RECEPTOR"/>
    <property type="match status" value="1"/>
</dbReference>
<sequence length="382" mass="43694">MNNSTHRVMQRPSTPYRLISHEMEIYIYLVTLVIGVIGNGLVLCSIATRRRRRLTANDVFIMNLTLSDLLLLLVFLPFAIYIRLAPFKPTAFICKFMAPIITVALGGTIFTLAVMAIQRCFTITHPFRQEMTVKMASLTILGIWFLSIAISFPKIVNAMPKRNKCYIRWKYPFHKKAYMVGLFVVRFAIPFVLIMISYVKMGIALLRTQSPRFTTDSKGNIRNVTNREENVAVIKTLVLITALFLVCMLPYRVSLLLMTFSQLKRNMIVINVYSTAAILTIAHSCINPIIYGAFLKQFKNDYKRLVLNILCCKNCRKKQNLGQNVERSDGIELREDDGLSSSLWKKSESEVKTVQVSLSSNHYRQVRSDDGVRIIENKEIEG</sequence>
<dbReference type="InParanoid" id="A0A6P8I7P3"/>
<evidence type="ECO:0000259" key="9">
    <source>
        <dbReference type="PROSITE" id="PS50262"/>
    </source>
</evidence>
<evidence type="ECO:0000313" key="11">
    <source>
        <dbReference type="RefSeq" id="XP_031561082.1"/>
    </source>
</evidence>
<reference evidence="11" key="1">
    <citation type="submission" date="2025-08" db="UniProtKB">
        <authorList>
            <consortium name="RefSeq"/>
        </authorList>
    </citation>
    <scope>IDENTIFICATION</scope>
    <source>
        <tissue evidence="11">Tentacle</tissue>
    </source>
</reference>
<dbReference type="InterPro" id="IPR000276">
    <property type="entry name" value="GPCR_Rhodpsn"/>
</dbReference>
<evidence type="ECO:0000256" key="7">
    <source>
        <dbReference type="ARBA" id="ARBA00023224"/>
    </source>
</evidence>
<evidence type="ECO:0000256" key="4">
    <source>
        <dbReference type="ARBA" id="ARBA00023040"/>
    </source>
</evidence>
<keyword evidence="2 8" id="KW-0812">Transmembrane</keyword>
<dbReference type="Gene3D" id="1.20.1070.10">
    <property type="entry name" value="Rhodopsin 7-helix transmembrane proteins"/>
    <property type="match status" value="1"/>
</dbReference>